<evidence type="ECO:0000313" key="2">
    <source>
        <dbReference type="Proteomes" id="UP001293593"/>
    </source>
</evidence>
<dbReference type="Proteomes" id="UP001293593">
    <property type="component" value="Unassembled WGS sequence"/>
</dbReference>
<dbReference type="PANTHER" id="PTHR34666:SF7">
    <property type="match status" value="1"/>
</dbReference>
<organism evidence="1 2">
    <name type="scientific">Acacia crassicarpa</name>
    <name type="common">northern wattle</name>
    <dbReference type="NCBI Taxonomy" id="499986"/>
    <lineage>
        <taxon>Eukaryota</taxon>
        <taxon>Viridiplantae</taxon>
        <taxon>Streptophyta</taxon>
        <taxon>Embryophyta</taxon>
        <taxon>Tracheophyta</taxon>
        <taxon>Spermatophyta</taxon>
        <taxon>Magnoliopsida</taxon>
        <taxon>eudicotyledons</taxon>
        <taxon>Gunneridae</taxon>
        <taxon>Pentapetalae</taxon>
        <taxon>rosids</taxon>
        <taxon>fabids</taxon>
        <taxon>Fabales</taxon>
        <taxon>Fabaceae</taxon>
        <taxon>Caesalpinioideae</taxon>
        <taxon>mimosoid clade</taxon>
        <taxon>Acacieae</taxon>
        <taxon>Acacia</taxon>
    </lineage>
</organism>
<name>A0AAE1MAZ0_9FABA</name>
<accession>A0AAE1MAZ0</accession>
<evidence type="ECO:0000313" key="1">
    <source>
        <dbReference type="EMBL" id="KAK4253001.1"/>
    </source>
</evidence>
<comment type="caution">
    <text evidence="1">The sequence shown here is derived from an EMBL/GenBank/DDBJ whole genome shotgun (WGS) entry which is preliminary data.</text>
</comment>
<sequence length="135" mass="14723">MDVTEDFTFPRVSDTYPLTIESPPLWNIPSPAADQAEVIGDDDKYEKDEDTMDLLWENFNEDLCSTSASSTSSSTEMVEVRCGSGALTVMKSNGSAFASNSCKPGTLVLLKLLKKLFSLTNTHRKPTTSTTSEVS</sequence>
<dbReference type="AlphaFoldDB" id="A0AAE1MAZ0"/>
<gene>
    <name evidence="1" type="ORF">QN277_010843</name>
</gene>
<reference evidence="1" key="1">
    <citation type="submission" date="2023-10" db="EMBL/GenBank/DDBJ databases">
        <title>Chromosome-level genome of the transformable northern wattle, Acacia crassicarpa.</title>
        <authorList>
            <person name="Massaro I."/>
            <person name="Sinha N.R."/>
            <person name="Poethig S."/>
            <person name="Leichty A.R."/>
        </authorList>
    </citation>
    <scope>NUCLEOTIDE SEQUENCE</scope>
    <source>
        <strain evidence="1">Acra3RX</strain>
        <tissue evidence="1">Leaf</tissue>
    </source>
</reference>
<protein>
    <submittedName>
        <fullName evidence="1">Uncharacterized protein</fullName>
    </submittedName>
</protein>
<dbReference type="PANTHER" id="PTHR34666">
    <property type="entry name" value="EXPRESSED PROTEIN"/>
    <property type="match status" value="1"/>
</dbReference>
<dbReference type="EMBL" id="JAWXYG010000018">
    <property type="protein sequence ID" value="KAK4253001.1"/>
    <property type="molecule type" value="Genomic_DNA"/>
</dbReference>
<proteinExistence type="predicted"/>
<keyword evidence="2" id="KW-1185">Reference proteome</keyword>